<dbReference type="SUPFAM" id="SSF49785">
    <property type="entry name" value="Galactose-binding domain-like"/>
    <property type="match status" value="1"/>
</dbReference>
<dbReference type="RefSeq" id="WP_185661159.1">
    <property type="nucleotide sequence ID" value="NZ_CAWPOO010000012.1"/>
</dbReference>
<dbReference type="AlphaFoldDB" id="A0A7X1E9D8"/>
<evidence type="ECO:0000313" key="3">
    <source>
        <dbReference type="EMBL" id="MBC2607309.1"/>
    </source>
</evidence>
<dbReference type="Pfam" id="PF08547">
    <property type="entry name" value="CIA30"/>
    <property type="match status" value="1"/>
</dbReference>
<evidence type="ECO:0000259" key="2">
    <source>
        <dbReference type="Pfam" id="PF08547"/>
    </source>
</evidence>
<gene>
    <name evidence="3" type="ORF">H5P27_14755</name>
</gene>
<organism evidence="3 4">
    <name type="scientific">Pelagicoccus albus</name>
    <dbReference type="NCBI Taxonomy" id="415222"/>
    <lineage>
        <taxon>Bacteria</taxon>
        <taxon>Pseudomonadati</taxon>
        <taxon>Verrucomicrobiota</taxon>
        <taxon>Opitutia</taxon>
        <taxon>Puniceicoccales</taxon>
        <taxon>Pelagicoccaceae</taxon>
        <taxon>Pelagicoccus</taxon>
    </lineage>
</organism>
<reference evidence="3 4" key="1">
    <citation type="submission" date="2020-07" db="EMBL/GenBank/DDBJ databases">
        <authorList>
            <person name="Feng X."/>
        </authorList>
    </citation>
    <scope>NUCLEOTIDE SEQUENCE [LARGE SCALE GENOMIC DNA]</scope>
    <source>
        <strain evidence="3 4">JCM23202</strain>
    </source>
</reference>
<evidence type="ECO:0000313" key="4">
    <source>
        <dbReference type="Proteomes" id="UP000526501"/>
    </source>
</evidence>
<evidence type="ECO:0000256" key="1">
    <source>
        <dbReference type="SAM" id="SignalP"/>
    </source>
</evidence>
<feature type="domain" description="NADH:ubiquinone oxidoreductase intermediate-associated protein 30" evidence="2">
    <location>
        <begin position="51"/>
        <end position="190"/>
    </location>
</feature>
<sequence length="197" mass="21329">MKTPTLLNSLRAFATATALLASFSLSASEIPASIDQLEDSNKNELGHQRLFMDDTSVGGQTTFAHSVEEGVLIAKGKISPPRGQPGWASAVFLLTSDGTAADLSEYEGIRLLIRINKGTLSVSANSTEVTNFDYHAAPLARAHDKAFHEVKIPFSSMKRAWSQQTELNTKTIASLSLVAFGLQAGDFEYELDEIGFY</sequence>
<proteinExistence type="predicted"/>
<keyword evidence="4" id="KW-1185">Reference proteome</keyword>
<dbReference type="Proteomes" id="UP000526501">
    <property type="component" value="Unassembled WGS sequence"/>
</dbReference>
<dbReference type="InterPro" id="IPR013857">
    <property type="entry name" value="NADH-UbQ_OxRdtase-assoc_prot30"/>
</dbReference>
<accession>A0A7X1E9D8</accession>
<comment type="caution">
    <text evidence="3">The sequence shown here is derived from an EMBL/GenBank/DDBJ whole genome shotgun (WGS) entry which is preliminary data.</text>
</comment>
<feature type="chain" id="PRO_5031055626" evidence="1">
    <location>
        <begin position="28"/>
        <end position="197"/>
    </location>
</feature>
<keyword evidence="1" id="KW-0732">Signal</keyword>
<dbReference type="InterPro" id="IPR008979">
    <property type="entry name" value="Galactose-bd-like_sf"/>
</dbReference>
<dbReference type="EMBL" id="JACHVC010000012">
    <property type="protein sequence ID" value="MBC2607309.1"/>
    <property type="molecule type" value="Genomic_DNA"/>
</dbReference>
<name>A0A7X1E9D8_9BACT</name>
<feature type="signal peptide" evidence="1">
    <location>
        <begin position="1"/>
        <end position="27"/>
    </location>
</feature>
<protein>
    <submittedName>
        <fullName evidence="3">CIA30 family protein</fullName>
    </submittedName>
</protein>